<evidence type="ECO:0000256" key="1">
    <source>
        <dbReference type="SAM" id="Phobius"/>
    </source>
</evidence>
<feature type="transmembrane region" description="Helical" evidence="1">
    <location>
        <begin position="336"/>
        <end position="360"/>
    </location>
</feature>
<proteinExistence type="predicted"/>
<keyword evidence="4" id="KW-1185">Reference proteome</keyword>
<accession>A0A6J8BU47</accession>
<keyword evidence="1" id="KW-1133">Transmembrane helix</keyword>
<keyword evidence="1" id="KW-0812">Transmembrane</keyword>
<dbReference type="OrthoDB" id="6061647at2759"/>
<dbReference type="InterPro" id="IPR007110">
    <property type="entry name" value="Ig-like_dom"/>
</dbReference>
<dbReference type="Proteomes" id="UP000507470">
    <property type="component" value="Unassembled WGS sequence"/>
</dbReference>
<organism evidence="3 4">
    <name type="scientific">Mytilus coruscus</name>
    <name type="common">Sea mussel</name>
    <dbReference type="NCBI Taxonomy" id="42192"/>
    <lineage>
        <taxon>Eukaryota</taxon>
        <taxon>Metazoa</taxon>
        <taxon>Spiralia</taxon>
        <taxon>Lophotrochozoa</taxon>
        <taxon>Mollusca</taxon>
        <taxon>Bivalvia</taxon>
        <taxon>Autobranchia</taxon>
        <taxon>Pteriomorphia</taxon>
        <taxon>Mytilida</taxon>
        <taxon>Mytiloidea</taxon>
        <taxon>Mytilidae</taxon>
        <taxon>Mytilinae</taxon>
        <taxon>Mytilus</taxon>
    </lineage>
</organism>
<dbReference type="PROSITE" id="PS50835">
    <property type="entry name" value="IG_LIKE"/>
    <property type="match status" value="1"/>
</dbReference>
<evidence type="ECO:0000313" key="4">
    <source>
        <dbReference type="Proteomes" id="UP000507470"/>
    </source>
</evidence>
<name>A0A6J8BU47_MYTCO</name>
<dbReference type="EMBL" id="CACVKT020004014">
    <property type="protein sequence ID" value="CAC5387528.1"/>
    <property type="molecule type" value="Genomic_DNA"/>
</dbReference>
<gene>
    <name evidence="3" type="ORF">MCOR_22845</name>
</gene>
<sequence length="450" mass="52055">MNIMKVFFIGIHGYFYLQILSFVSGGPFKPKISFDKYPFVGERVHFKCNLVKDRNNSYTYFYGNRHSRDNFLDVTHSDKGRNISCQLTNQNGDVSDLSNALTLDPHSKCYPGCDFFWTYKEGQKSYPGSNLIINKVKRLEGGLFRCHANHMEVATKNKLKDITINVLYSPNFYDHIMFNVTYTTSRRYTFTEGKLSLIVIIKSNPTSCIRMYSSDFYTQIAAQCSSNGKFYSIELSHMSCKPKELILLRNETHTELGKEWVVQLSVVSNPKPNVTWVNRTGNLLEIIELEDFRFNFTSVLKANQLSDYGVYEIKICNIIGCITEYVVLKQKEKINYLVYAVSGGVAVLFFICLATCWFCCKNRRQKSKATKPQPKNIPENDDHEDSPHLYENNDDIIPCYSPNVHYVNSEHEDTNAFTNLGYVNLEHIKQDVTNRNNKYDPMPRNYVNKK</sequence>
<evidence type="ECO:0000259" key="2">
    <source>
        <dbReference type="PROSITE" id="PS50835"/>
    </source>
</evidence>
<dbReference type="InterPro" id="IPR036179">
    <property type="entry name" value="Ig-like_dom_sf"/>
</dbReference>
<reference evidence="3 4" key="1">
    <citation type="submission" date="2020-06" db="EMBL/GenBank/DDBJ databases">
        <authorList>
            <person name="Li R."/>
            <person name="Bekaert M."/>
        </authorList>
    </citation>
    <scope>NUCLEOTIDE SEQUENCE [LARGE SCALE GENOMIC DNA]</scope>
    <source>
        <strain evidence="4">wild</strain>
    </source>
</reference>
<evidence type="ECO:0000313" key="3">
    <source>
        <dbReference type="EMBL" id="CAC5387528.1"/>
    </source>
</evidence>
<dbReference type="AlphaFoldDB" id="A0A6J8BU47"/>
<feature type="domain" description="Ig-like" evidence="2">
    <location>
        <begin position="83"/>
        <end position="163"/>
    </location>
</feature>
<protein>
    <recommendedName>
        <fullName evidence="2">Ig-like domain-containing protein</fullName>
    </recommendedName>
</protein>
<keyword evidence="1" id="KW-0472">Membrane</keyword>
<dbReference type="SUPFAM" id="SSF48726">
    <property type="entry name" value="Immunoglobulin"/>
    <property type="match status" value="1"/>
</dbReference>